<dbReference type="InterPro" id="IPR013879">
    <property type="entry name" value="DUF1761"/>
</dbReference>
<proteinExistence type="predicted"/>
<evidence type="ECO:0008006" key="4">
    <source>
        <dbReference type="Google" id="ProtNLM"/>
    </source>
</evidence>
<keyword evidence="1" id="KW-0812">Transmembrane</keyword>
<reference evidence="2 3" key="1">
    <citation type="submission" date="2016-10" db="EMBL/GenBank/DDBJ databases">
        <authorList>
            <person name="Varghese N."/>
            <person name="Submissions S."/>
        </authorList>
    </citation>
    <scope>NUCLEOTIDE SEQUENCE [LARGE SCALE GENOMIC DNA]</scope>
    <source>
        <strain evidence="2 3">DSM 16392</strain>
    </source>
</reference>
<dbReference type="RefSeq" id="WP_093516168.1">
    <property type="nucleotide sequence ID" value="NZ_FOSK01000001.1"/>
</dbReference>
<sequence>MIEGIYLPGVLAAGIASYIFGSIWYYVLSYSWMNAVGISEEDVQMSPSTYIITFLCEMIMAFVLAGILVYSGSVAIASGVTAAIVIWGGFVLTGLIVNHKFQRASWMLTLIDAGHWLGVLMVQGMVYAVISG</sequence>
<gene>
    <name evidence="2" type="ORF">SAMN04488518_101272</name>
</gene>
<feature type="transmembrane region" description="Helical" evidence="1">
    <location>
        <begin position="109"/>
        <end position="130"/>
    </location>
</feature>
<dbReference type="Proteomes" id="UP000199598">
    <property type="component" value="Unassembled WGS sequence"/>
</dbReference>
<evidence type="ECO:0000313" key="2">
    <source>
        <dbReference type="EMBL" id="SFJ91974.1"/>
    </source>
</evidence>
<feature type="transmembrane region" description="Helical" evidence="1">
    <location>
        <begin position="6"/>
        <end position="28"/>
    </location>
</feature>
<keyword evidence="1" id="KW-1133">Transmembrane helix</keyword>
<comment type="caution">
    <text evidence="2">The sequence shown here is derived from an EMBL/GenBank/DDBJ whole genome shotgun (WGS) entry which is preliminary data.</text>
</comment>
<keyword evidence="1" id="KW-0472">Membrane</keyword>
<evidence type="ECO:0000313" key="3">
    <source>
        <dbReference type="Proteomes" id="UP000199598"/>
    </source>
</evidence>
<dbReference type="EMBL" id="FOSK01000001">
    <property type="protein sequence ID" value="SFJ91974.1"/>
    <property type="molecule type" value="Genomic_DNA"/>
</dbReference>
<accession>A0A1I3V911</accession>
<dbReference type="Pfam" id="PF08570">
    <property type="entry name" value="DUF1761"/>
    <property type="match status" value="1"/>
</dbReference>
<name>A0A1I3V911_9HYPH</name>
<protein>
    <recommendedName>
        <fullName evidence="4">DUF1761 domain-containing protein</fullName>
    </recommendedName>
</protein>
<organism evidence="2 3">
    <name type="scientific">Pseudovibrio ascidiaceicola</name>
    <dbReference type="NCBI Taxonomy" id="285279"/>
    <lineage>
        <taxon>Bacteria</taxon>
        <taxon>Pseudomonadati</taxon>
        <taxon>Pseudomonadota</taxon>
        <taxon>Alphaproteobacteria</taxon>
        <taxon>Hyphomicrobiales</taxon>
        <taxon>Stappiaceae</taxon>
        <taxon>Pseudovibrio</taxon>
    </lineage>
</organism>
<feature type="transmembrane region" description="Helical" evidence="1">
    <location>
        <begin position="76"/>
        <end position="97"/>
    </location>
</feature>
<keyword evidence="3" id="KW-1185">Reference proteome</keyword>
<evidence type="ECO:0000256" key="1">
    <source>
        <dbReference type="SAM" id="Phobius"/>
    </source>
</evidence>
<feature type="transmembrane region" description="Helical" evidence="1">
    <location>
        <begin position="49"/>
        <end position="70"/>
    </location>
</feature>